<feature type="non-terminal residue" evidence="2">
    <location>
        <position position="423"/>
    </location>
</feature>
<dbReference type="CDD" id="cd07302">
    <property type="entry name" value="CHD"/>
    <property type="match status" value="1"/>
</dbReference>
<reference evidence="2" key="2">
    <citation type="submission" date="2014-06" db="EMBL/GenBank/DDBJ databases">
        <title>Detection of mecC-MRSA isolates in river water: a potential role for water in the environmental dissemination.</title>
        <authorList>
            <person name="Porrero M.C."/>
            <person name="Harrison E.M."/>
            <person name="Fernandez-Garayzabal J.F."/>
            <person name="Paterson G.K."/>
            <person name="Diez-Guerrir A."/>
            <person name="Holmes M.A."/>
            <person name="Dominguez L."/>
        </authorList>
    </citation>
    <scope>NUCLEOTIDE SEQUENCE</scope>
    <source>
        <strain evidence="2">ZTA09/03698-9ST</strain>
    </source>
</reference>
<feature type="domain" description="Guanylate cyclase" evidence="1">
    <location>
        <begin position="79"/>
        <end position="184"/>
    </location>
</feature>
<evidence type="ECO:0000313" key="2">
    <source>
        <dbReference type="EMBL" id="CDR19511.1"/>
    </source>
</evidence>
<dbReference type="Proteomes" id="UP000032274">
    <property type="component" value="Unassembled WGS sequence"/>
</dbReference>
<protein>
    <submittedName>
        <fullName evidence="3">Guanylate cyclase</fullName>
    </submittedName>
</protein>
<accession>A0A068W8X7</accession>
<evidence type="ECO:0000313" key="4">
    <source>
        <dbReference type="Proteomes" id="UP000032274"/>
    </source>
</evidence>
<dbReference type="Gene3D" id="3.30.70.1230">
    <property type="entry name" value="Nucleotide cyclase"/>
    <property type="match status" value="1"/>
</dbReference>
<dbReference type="Pfam" id="PF18134">
    <property type="entry name" value="AGS_C"/>
    <property type="match status" value="1"/>
</dbReference>
<dbReference type="InterPro" id="IPR001054">
    <property type="entry name" value="A/G_cyclase"/>
</dbReference>
<dbReference type="Pfam" id="PF00211">
    <property type="entry name" value="Guanylate_cyc"/>
    <property type="match status" value="1"/>
</dbReference>
<name>A0A068W8X7_STAAU</name>
<evidence type="ECO:0000313" key="3">
    <source>
        <dbReference type="EMBL" id="KIT95291.1"/>
    </source>
</evidence>
<dbReference type="GO" id="GO:0009190">
    <property type="term" value="P:cyclic nucleotide biosynthetic process"/>
    <property type="evidence" value="ECO:0007669"/>
    <property type="project" value="InterPro"/>
</dbReference>
<dbReference type="InterPro" id="IPR029787">
    <property type="entry name" value="Nucleotide_cyclase"/>
</dbReference>
<dbReference type="AlphaFoldDB" id="A0A068W8X7"/>
<accession>A0A0D1JMV0</accession>
<proteinExistence type="predicted"/>
<dbReference type="EMBL" id="JXIG01000630">
    <property type="protein sequence ID" value="KIT95291.1"/>
    <property type="molecule type" value="Genomic_DNA"/>
</dbReference>
<dbReference type="SUPFAM" id="SSF55073">
    <property type="entry name" value="Nucleotide cyclase"/>
    <property type="match status" value="1"/>
</dbReference>
<evidence type="ECO:0000259" key="1">
    <source>
        <dbReference type="PROSITE" id="PS50125"/>
    </source>
</evidence>
<dbReference type="PROSITE" id="PS50125">
    <property type="entry name" value="GUANYLATE_CYCLASE_2"/>
    <property type="match status" value="1"/>
</dbReference>
<reference evidence="3 4" key="3">
    <citation type="submission" date="2015-01" db="EMBL/GenBank/DDBJ databases">
        <title>Characterization of Swiss Staphylococcus aureus strains involved in food poisoning.</title>
        <authorList>
            <person name="Crovadore J."/>
            <person name="Chablais R."/>
            <person name="Tonacini J."/>
            <person name="Schnyder B."/>
            <person name="Lefort F."/>
        </authorList>
    </citation>
    <scope>NUCLEOTIDE SEQUENCE [LARGE SCALE GENOMIC DNA]</scope>
    <source>
        <strain evidence="3 4">SA-120</strain>
    </source>
</reference>
<dbReference type="RefSeq" id="WP_000368659.1">
    <property type="nucleotide sequence ID" value="NZ_BDWM01000003.1"/>
</dbReference>
<organism evidence="2">
    <name type="scientific">Staphylococcus aureus</name>
    <dbReference type="NCBI Taxonomy" id="1280"/>
    <lineage>
        <taxon>Bacteria</taxon>
        <taxon>Bacillati</taxon>
        <taxon>Bacillota</taxon>
        <taxon>Bacilli</taxon>
        <taxon>Bacillales</taxon>
        <taxon>Staphylococcaceae</taxon>
        <taxon>Staphylococcus</taxon>
    </lineage>
</organism>
<dbReference type="InterPro" id="IPR040511">
    <property type="entry name" value="AGS_C"/>
</dbReference>
<dbReference type="GO" id="GO:0004016">
    <property type="term" value="F:adenylate cyclase activity"/>
    <property type="evidence" value="ECO:0007669"/>
    <property type="project" value="UniProtKB-ARBA"/>
</dbReference>
<dbReference type="EMBL" id="LK024544">
    <property type="protein sequence ID" value="CDR19511.1"/>
    <property type="molecule type" value="Genomic_DNA"/>
</dbReference>
<dbReference type="GO" id="GO:0035556">
    <property type="term" value="P:intracellular signal transduction"/>
    <property type="evidence" value="ECO:0007669"/>
    <property type="project" value="InterPro"/>
</dbReference>
<gene>
    <name evidence="3" type="ORF">QU38_15400</name>
</gene>
<reference evidence="2" key="1">
    <citation type="submission" date="2014-04" db="EMBL/GenBank/DDBJ databases">
        <authorList>
            <person name="Harrison E."/>
        </authorList>
    </citation>
    <scope>NUCLEOTIDE SEQUENCE</scope>
    <source>
        <strain evidence="2">ZTA09/03698-9ST</strain>
    </source>
</reference>
<sequence length="423" mass="49601">MDNHIKIFDNLFQSNISKFQNLSSKSYIIRNDTEKNSYLPMVQEIRELFGKEGEIFSKSIGTHPDFFEIENTNEYQYICSLFVDISGSTKLALKYSLDKVKLYKNAIISSAIEIFRAFDGHIHRIQGDAVLVYFGHKELEKSDAIINAINAASLMQYFNATTLKKFFESENLEPLKIRIGIDFGDDSSVLWSKYGIDGINEITSTSIHTDLASKLQNKAPSNKIMIGENINKYLDIPKKFRSIKIEKNNGVDVEKRYILNTNNLGRYSMEVFEWEKYLNSFSMLPPFSTENEQFYSPRDLKIRCWIIDEKNQDKYEYIERGSALKKEMNLLFKLEIYNQCLEFKNIKWRVVNYGEEAKKDKDLEFEMNQYEGYQYCNQKTAYTGLHFMECYLYDINDKIICHDSFGLFINDNNREVRKLGIED</sequence>